<dbReference type="InterPro" id="IPR001563">
    <property type="entry name" value="Peptidase_S10"/>
</dbReference>
<feature type="compositionally biased region" description="Low complexity" evidence="7">
    <location>
        <begin position="633"/>
        <end position="663"/>
    </location>
</feature>
<dbReference type="OrthoDB" id="443318at2759"/>
<dbReference type="InParanoid" id="A0A074YSE1"/>
<protein>
    <recommendedName>
        <fullName evidence="6">Carboxypeptidase</fullName>
        <ecNumber evidence="6">3.4.16.-</ecNumber>
    </recommendedName>
</protein>
<gene>
    <name evidence="8" type="ORF">AUEXF2481DRAFT_24949</name>
</gene>
<dbReference type="GO" id="GO:0000324">
    <property type="term" value="C:fungal-type vacuole"/>
    <property type="evidence" value="ECO:0007669"/>
    <property type="project" value="TreeGrafter"/>
</dbReference>
<keyword evidence="9" id="KW-1185">Reference proteome</keyword>
<dbReference type="MEROPS" id="S10.016"/>
<evidence type="ECO:0000313" key="8">
    <source>
        <dbReference type="EMBL" id="KER00644.1"/>
    </source>
</evidence>
<feature type="chain" id="PRO_5005104691" description="Carboxypeptidase" evidence="6">
    <location>
        <begin position="18"/>
        <end position="708"/>
    </location>
</feature>
<keyword evidence="5" id="KW-0325">Glycoprotein</keyword>
<dbReference type="InterPro" id="IPR033124">
    <property type="entry name" value="Ser_caboxypep_his_AS"/>
</dbReference>
<dbReference type="PANTHER" id="PTHR11802:SF404">
    <property type="entry name" value="CARBOXYPEPTIDASE"/>
    <property type="match status" value="1"/>
</dbReference>
<evidence type="ECO:0000256" key="7">
    <source>
        <dbReference type="SAM" id="MobiDB-lite"/>
    </source>
</evidence>
<dbReference type="Proteomes" id="UP000030641">
    <property type="component" value="Unassembled WGS sequence"/>
</dbReference>
<dbReference type="PROSITE" id="PS00131">
    <property type="entry name" value="CARBOXYPEPT_SER_SER"/>
    <property type="match status" value="1"/>
</dbReference>
<dbReference type="GO" id="GO:0006508">
    <property type="term" value="P:proteolysis"/>
    <property type="evidence" value="ECO:0007669"/>
    <property type="project" value="UniProtKB-KW"/>
</dbReference>
<dbReference type="PRINTS" id="PR00724">
    <property type="entry name" value="CRBOXYPTASEC"/>
</dbReference>
<keyword evidence="6" id="KW-0732">Signal</keyword>
<dbReference type="EC" id="3.4.16.-" evidence="6"/>
<evidence type="ECO:0000256" key="2">
    <source>
        <dbReference type="ARBA" id="ARBA00022645"/>
    </source>
</evidence>
<dbReference type="GeneID" id="25362878"/>
<dbReference type="PROSITE" id="PS00560">
    <property type="entry name" value="CARBOXYPEPT_SER_HIS"/>
    <property type="match status" value="1"/>
</dbReference>
<name>A0A074YSE1_AURSE</name>
<sequence>MYYSIASLLAAPLLVLAQFPPRVEYSNVLKSPINENITISYNTPSSETCMTAFDTQKQYTGYIGLPPFTLAPIQQNYSINTFFWFTEARQNPETAPLTIWINGGPGSSSMIGMFAENGPCEVVQMKDGSWGTQARMWGWDRSSNILYIDQPTQVGFSYDTLTNMTYNVMLERLHSLNLSGGWVPAWTELNGTFSSNNPDATSNTTDISAMAAWHFLQGFLSAFPQYNPGVQPNSSHISTTGINLFAESYGGIYGPTFANYFEEQNAKRANGTLPTNSTLEIRLTSLGIVNGMIDSLIQDYYYAAMGYNNTFGIQAISQTEELNLITEYNSQCSTEIETCRRLANQTDPENEGDSDQANNACQAAATSCNRLTGPFLDSGLDVYDIRVKNPSPDPSWAFLEYLNTASVQKAIGSRVNYTQHSDAVSMAFYNTGDSVRGGQIDDIASLLRAGVRVSLIYGDADYICNWMGGEAASFAVAAALPEYPSNDSSYLSGWNSAGYADIVVNTTYVGGAVRQFGNLSFARIYDAGHMVPYYQPETAFTVFTRVIDGTDLSTGEAINLSNFSSSGLKNSTHTNIAPSKQAAPTCWFRAMQDSCSSEETAQMRDDKGDTGLFVNGIYYSDPKKAPSRTTTASKSGVSPSRSPTSSSSTRGSSNSGSSSGSTSTIAMTGVFTATATPSPSSGRASSGIGVIHGWIQSLLVLIVTMVVT</sequence>
<evidence type="ECO:0000256" key="4">
    <source>
        <dbReference type="ARBA" id="ARBA00022801"/>
    </source>
</evidence>
<accession>A0A074YSE1</accession>
<dbReference type="EMBL" id="KL584749">
    <property type="protein sequence ID" value="KER00644.1"/>
    <property type="molecule type" value="Genomic_DNA"/>
</dbReference>
<dbReference type="HOGENOM" id="CLU_008523_10_3_1"/>
<keyword evidence="4 6" id="KW-0378">Hydrolase</keyword>
<comment type="similarity">
    <text evidence="1 6">Belongs to the peptidase S10 family.</text>
</comment>
<dbReference type="InterPro" id="IPR018202">
    <property type="entry name" value="Ser_caboxypep_ser_AS"/>
</dbReference>
<evidence type="ECO:0000256" key="5">
    <source>
        <dbReference type="ARBA" id="ARBA00023180"/>
    </source>
</evidence>
<dbReference type="RefSeq" id="XP_013349156.1">
    <property type="nucleotide sequence ID" value="XM_013493702.1"/>
</dbReference>
<proteinExistence type="inferred from homology"/>
<organism evidence="8 9">
    <name type="scientific">Aureobasidium subglaciale (strain EXF-2481)</name>
    <name type="common">Aureobasidium pullulans var. subglaciale</name>
    <dbReference type="NCBI Taxonomy" id="1043005"/>
    <lineage>
        <taxon>Eukaryota</taxon>
        <taxon>Fungi</taxon>
        <taxon>Dikarya</taxon>
        <taxon>Ascomycota</taxon>
        <taxon>Pezizomycotina</taxon>
        <taxon>Dothideomycetes</taxon>
        <taxon>Dothideomycetidae</taxon>
        <taxon>Dothideales</taxon>
        <taxon>Saccotheciaceae</taxon>
        <taxon>Aureobasidium</taxon>
    </lineage>
</organism>
<dbReference type="SUPFAM" id="SSF53474">
    <property type="entry name" value="alpha/beta-Hydrolases"/>
    <property type="match status" value="1"/>
</dbReference>
<dbReference type="GO" id="GO:0004185">
    <property type="term" value="F:serine-type carboxypeptidase activity"/>
    <property type="evidence" value="ECO:0007669"/>
    <property type="project" value="UniProtKB-UniRule"/>
</dbReference>
<dbReference type="PANTHER" id="PTHR11802">
    <property type="entry name" value="SERINE PROTEASE FAMILY S10 SERINE CARBOXYPEPTIDASE"/>
    <property type="match status" value="1"/>
</dbReference>
<dbReference type="AlphaFoldDB" id="A0A074YSE1"/>
<dbReference type="InterPro" id="IPR029058">
    <property type="entry name" value="AB_hydrolase_fold"/>
</dbReference>
<feature type="signal peptide" evidence="6">
    <location>
        <begin position="1"/>
        <end position="17"/>
    </location>
</feature>
<feature type="region of interest" description="Disordered" evidence="7">
    <location>
        <begin position="623"/>
        <end position="663"/>
    </location>
</feature>
<evidence type="ECO:0000313" key="9">
    <source>
        <dbReference type="Proteomes" id="UP000030641"/>
    </source>
</evidence>
<reference evidence="8 9" key="1">
    <citation type="journal article" date="2014" name="BMC Genomics">
        <title>Genome sequencing of four Aureobasidium pullulans varieties: biotechnological potential, stress tolerance, and description of new species.</title>
        <authorList>
            <person name="Gostin Ar C."/>
            <person name="Ohm R.A."/>
            <person name="Kogej T."/>
            <person name="Sonjak S."/>
            <person name="Turk M."/>
            <person name="Zajc J."/>
            <person name="Zalar P."/>
            <person name="Grube M."/>
            <person name="Sun H."/>
            <person name="Han J."/>
            <person name="Sharma A."/>
            <person name="Chiniquy J."/>
            <person name="Ngan C.Y."/>
            <person name="Lipzen A."/>
            <person name="Barry K."/>
            <person name="Grigoriev I.V."/>
            <person name="Gunde-Cimerman N."/>
        </authorList>
    </citation>
    <scope>NUCLEOTIDE SEQUENCE [LARGE SCALE GENOMIC DNA]</scope>
    <source>
        <strain evidence="8 9">EXF-2481</strain>
    </source>
</reference>
<dbReference type="Gene3D" id="3.40.50.1820">
    <property type="entry name" value="alpha/beta hydrolase"/>
    <property type="match status" value="1"/>
</dbReference>
<evidence type="ECO:0000256" key="3">
    <source>
        <dbReference type="ARBA" id="ARBA00022670"/>
    </source>
</evidence>
<keyword evidence="3 6" id="KW-0645">Protease</keyword>
<dbReference type="OMA" id="IWHMLQG"/>
<keyword evidence="2 6" id="KW-0121">Carboxypeptidase</keyword>
<dbReference type="Pfam" id="PF00450">
    <property type="entry name" value="Peptidase_S10"/>
    <property type="match status" value="1"/>
</dbReference>
<evidence type="ECO:0000256" key="1">
    <source>
        <dbReference type="ARBA" id="ARBA00009431"/>
    </source>
</evidence>
<evidence type="ECO:0000256" key="6">
    <source>
        <dbReference type="RuleBase" id="RU361156"/>
    </source>
</evidence>
<dbReference type="STRING" id="1043005.A0A074YSE1"/>